<dbReference type="STRING" id="623744.A0A553REW9"/>
<keyword evidence="1 2" id="KW-0175">Coiled coil</keyword>
<evidence type="ECO:0008006" key="6">
    <source>
        <dbReference type="Google" id="ProtNLM"/>
    </source>
</evidence>
<dbReference type="EMBL" id="SRMA01024295">
    <property type="protein sequence ID" value="TRZ00697.1"/>
    <property type="molecule type" value="Genomic_DNA"/>
</dbReference>
<dbReference type="AlphaFoldDB" id="A0A553REW9"/>
<evidence type="ECO:0000256" key="2">
    <source>
        <dbReference type="SAM" id="Coils"/>
    </source>
</evidence>
<sequence length="837" mass="98223">MGKVSGEKVARLKDSFNHLHETLRRVQASEMHQLQEAKTLHIVLEEQKQELEKAELFPEGPDTEVSKLKQTLLHFYNQLKQDEERNEQIQFQLECLKEERLCLEKEYQNPPNNAEIQHRYMVLKKACEELKGEVALLKKDVRTLTEDLETQQKQLKQEQLELEKLNESIENGEAELARMLVVPAQLKKEAKRVGHGKLELENQIANMDQNLKEHREHLQRIEKEVEQLKEAKTVAIREWESYKAQRVSAENKQDRLLTDLQVAKAKEAVFMDQRGLLEINMEQVTSESLSLREKLARDVQLKDKLMRVLKRNELQLKKAGEALDKIQQQYELTKAQKETVPEADILLQRRRDLEKEVENLQRSLVGQESVAEMKVQLAQKYVEQEQALMKESYQCRDELHHLHHLILIKADEREQKSHELLKAKLKYNSAKQDLQGKGLVIQEHLKQIKEAQSRLGVFAKLYEITKGERNKYLSLIQISDQNRTELLQRSRLQHSHSYKIRDHVKNEISKKVQVVQEMHRKHEEEKLNLSKLSHTVNVLEDKKIQMRKSYEAALQERNERAVQLVEREQELCIFYKKLNELVTMTENFNLKINDLEDEIRNLKIEQKEEDRQNSLQRKQLSCRRALQNESIALQIQLSEVKDRLMELEQACVDHNRARKLSGGDPSAEELIKKIDQMEIQMVDKEAQLLEMELVFEQVTRLSQRMQLKADNGKEDSLDLAKNANDLQIQIKNRSRKMMAVVAELSMRKAECMVLQQEIKEKELQMDMYRCVLAEEDEWNQLPNGVYTTAEPRPNAYIPTADPLPVPKHYGALAPFKPTEPGSNIRHIRKPKYKPIEI</sequence>
<dbReference type="Proteomes" id="UP000316079">
    <property type="component" value="Unassembled WGS sequence"/>
</dbReference>
<dbReference type="PANTHER" id="PTHR32083">
    <property type="entry name" value="CILIA AND FLAGELLA-ASSOCIATED PROTEIN 58-RELATED"/>
    <property type="match status" value="1"/>
</dbReference>
<evidence type="ECO:0000256" key="1">
    <source>
        <dbReference type="ARBA" id="ARBA00023054"/>
    </source>
</evidence>
<feature type="compositionally biased region" description="Basic residues" evidence="3">
    <location>
        <begin position="825"/>
        <end position="837"/>
    </location>
</feature>
<dbReference type="GO" id="GO:0005856">
    <property type="term" value="C:cytoskeleton"/>
    <property type="evidence" value="ECO:0007669"/>
    <property type="project" value="TreeGrafter"/>
</dbReference>
<protein>
    <recommendedName>
        <fullName evidence="6">Coiled-coil domain-containing protein 146</fullName>
    </recommendedName>
</protein>
<feature type="coiled-coil region" evidence="2">
    <location>
        <begin position="309"/>
        <end position="370"/>
    </location>
</feature>
<keyword evidence="5" id="KW-1185">Reference proteome</keyword>
<feature type="region of interest" description="Disordered" evidence="3">
    <location>
        <begin position="814"/>
        <end position="837"/>
    </location>
</feature>
<reference evidence="4 5" key="1">
    <citation type="journal article" date="2019" name="Sci. Data">
        <title>Hybrid genome assembly and annotation of Danionella translucida.</title>
        <authorList>
            <person name="Kadobianskyi M."/>
            <person name="Schulze L."/>
            <person name="Schuelke M."/>
            <person name="Judkewitz B."/>
        </authorList>
    </citation>
    <scope>NUCLEOTIDE SEQUENCE [LARGE SCALE GENOMIC DNA]</scope>
    <source>
        <strain evidence="4 5">Bolton</strain>
    </source>
</reference>
<organism evidence="4 5">
    <name type="scientific">Danionella cerebrum</name>
    <dbReference type="NCBI Taxonomy" id="2873325"/>
    <lineage>
        <taxon>Eukaryota</taxon>
        <taxon>Metazoa</taxon>
        <taxon>Chordata</taxon>
        <taxon>Craniata</taxon>
        <taxon>Vertebrata</taxon>
        <taxon>Euteleostomi</taxon>
        <taxon>Actinopterygii</taxon>
        <taxon>Neopterygii</taxon>
        <taxon>Teleostei</taxon>
        <taxon>Ostariophysi</taxon>
        <taxon>Cypriniformes</taxon>
        <taxon>Danionidae</taxon>
        <taxon>Danioninae</taxon>
        <taxon>Danionella</taxon>
    </lineage>
</organism>
<evidence type="ECO:0000313" key="5">
    <source>
        <dbReference type="Proteomes" id="UP000316079"/>
    </source>
</evidence>
<accession>A0A553REW9</accession>
<evidence type="ECO:0000313" key="4">
    <source>
        <dbReference type="EMBL" id="TRZ00697.1"/>
    </source>
</evidence>
<gene>
    <name evidence="4" type="ORF">DNTS_025543</name>
</gene>
<proteinExistence type="predicted"/>
<name>A0A553REW9_9TELE</name>
<dbReference type="PANTHER" id="PTHR32083:SF34">
    <property type="entry name" value="COILED-COIL DOMAIN-CONTAINING PROTEIN 146"/>
    <property type="match status" value="1"/>
</dbReference>
<dbReference type="OrthoDB" id="10262929at2759"/>
<evidence type="ECO:0000256" key="3">
    <source>
        <dbReference type="SAM" id="MobiDB-lite"/>
    </source>
</evidence>
<comment type="caution">
    <text evidence="4">The sequence shown here is derived from an EMBL/GenBank/DDBJ whole genome shotgun (WGS) entry which is preliminary data.</text>
</comment>
<feature type="coiled-coil region" evidence="2">
    <location>
        <begin position="79"/>
        <end position="238"/>
    </location>
</feature>
<feature type="coiled-coil region" evidence="2">
    <location>
        <begin position="505"/>
        <end position="694"/>
    </location>
</feature>